<dbReference type="PANTHER" id="PTHR32063:SF18">
    <property type="entry name" value="CATION EFFLUX SYSTEM PROTEIN"/>
    <property type="match status" value="1"/>
</dbReference>
<feature type="transmembrane region" description="Helical" evidence="1">
    <location>
        <begin position="462"/>
        <end position="485"/>
    </location>
</feature>
<dbReference type="Proteomes" id="UP000546701">
    <property type="component" value="Unassembled WGS sequence"/>
</dbReference>
<dbReference type="SUPFAM" id="SSF82693">
    <property type="entry name" value="Multidrug efflux transporter AcrB pore domain, PN1, PN2, PC1 and PC2 subdomains"/>
    <property type="match status" value="3"/>
</dbReference>
<feature type="transmembrane region" description="Helical" evidence="1">
    <location>
        <begin position="981"/>
        <end position="1010"/>
    </location>
</feature>
<dbReference type="Gene3D" id="1.20.1640.10">
    <property type="entry name" value="Multidrug efflux transporter AcrB transmembrane domain"/>
    <property type="match status" value="2"/>
</dbReference>
<dbReference type="PANTHER" id="PTHR32063">
    <property type="match status" value="1"/>
</dbReference>
<feature type="transmembrane region" description="Helical" evidence="1">
    <location>
        <begin position="339"/>
        <end position="355"/>
    </location>
</feature>
<feature type="transmembrane region" description="Helical" evidence="1">
    <location>
        <begin position="882"/>
        <end position="904"/>
    </location>
</feature>
<name>A0A7W9BS85_9SPHN</name>
<sequence>MTPASLTAFFVLRSRFTLMLCLLAVMLGVNAWMTITRSEDPQFPVPNMTVRVALPGATAEEIEQTVSRRIEEAAYGLDGISEVESTSTDGAASIAVRFDWSNDPDRKYDEVVRVTQSLRAALPAGVTRLEVFRNRTSETSIFEAALVSPVLPMRRFQKVADRLAEEIGRIPGIREARVWGAPRSELRVALDLRRLAALQLAPTAVSDALARAGVEGPIGAIHAGDRRMIVREGGAFTDLDAVRTVPVIARDGAVIRVGDVATVGWATGEPEHLTRFGGRRALLVTATAKEGVAIGPVTQAVKDRLAAYEKRLPGGVRLERAFFQEDNVRRRLNGLTRDFLIAFAVVAVTLLPLGLRAAGVVMLAIPLSLLVGLATLQAFGFGLNQLSIAGFVLSLGLLVDDSIVVTENIARHLRSGKDRTTAALDGTRQIFLAVAGCTACLMLAFLPLVALPEGSGAFIRPLPVAVIATIAASFVVALTVVPFAASRMLPATEPAEGNRLLRALDNGIRRFYRPLLNRALDRPWAALAALVMLCLLTIPLLDRIGSSLFPTADTPQFLIRVETPDGSALRATDRALRFVERRLAAEPTIAWHAANLGRGNPQLYYNQRQRDPNPTFGEVAAAFKEWRGAESEAVIARLRRDFGRYPGARIVVVLFAQGPSLEAPIEIRISGDDMTTLKVLAQATERALEATPGTRDIVNPLRSDRVDLALSIDHAKAAALGVEAGVARRTVRLALTGEEPARLRDPDGDDYPVRVRLAMLDRNELASLDSIQVPAAEGAAVPLAAIAQPSIQSGLARIGRYQQQRTVLLSAFVAPGYLTATVADAALRRVQASVPLPPGYAVSAGGEAEEQSRGEAGLISAVIAAVVGILAILVLEFGRFRLVGVVAGIVPLGLLGAVTALWLGGYSLSFTATIGVIALIGIEIKNSILLVDFTEQLRAGGMGMREAVEQAGQTRFLPVLLTSATAIGGLLPLAIEGSGLYAPMAIAIIGGLLSSTVLSRIATPVLYLLLVRGDGGKA</sequence>
<dbReference type="Gene3D" id="3.30.70.1430">
    <property type="entry name" value="Multidrug efflux transporter AcrB pore domain"/>
    <property type="match status" value="2"/>
</dbReference>
<feature type="transmembrane region" description="Helical" evidence="1">
    <location>
        <begin position="386"/>
        <end position="409"/>
    </location>
</feature>
<reference evidence="2 3" key="1">
    <citation type="submission" date="2020-08" db="EMBL/GenBank/DDBJ databases">
        <title>Genomic Encyclopedia of Type Strains, Phase IV (KMG-IV): sequencing the most valuable type-strain genomes for metagenomic binning, comparative biology and taxonomic classification.</title>
        <authorList>
            <person name="Goeker M."/>
        </authorList>
    </citation>
    <scope>NUCLEOTIDE SEQUENCE [LARGE SCALE GENOMIC DNA]</scope>
    <source>
        <strain evidence="2 3">DSM 103336</strain>
    </source>
</reference>
<comment type="caution">
    <text evidence="2">The sequence shown here is derived from an EMBL/GenBank/DDBJ whole genome shotgun (WGS) entry which is preliminary data.</text>
</comment>
<dbReference type="Pfam" id="PF00873">
    <property type="entry name" value="ACR_tran"/>
    <property type="match status" value="1"/>
</dbReference>
<keyword evidence="1" id="KW-0472">Membrane</keyword>
<keyword evidence="3" id="KW-1185">Reference proteome</keyword>
<proteinExistence type="predicted"/>
<dbReference type="PRINTS" id="PR00702">
    <property type="entry name" value="ACRIFLAVINRP"/>
</dbReference>
<evidence type="ECO:0000313" key="3">
    <source>
        <dbReference type="Proteomes" id="UP000546701"/>
    </source>
</evidence>
<keyword evidence="1" id="KW-0812">Transmembrane</keyword>
<gene>
    <name evidence="2" type="ORF">FHS99_001548</name>
</gene>
<protein>
    <submittedName>
        <fullName evidence="2">Multidrug efflux pump subunit AcrB</fullName>
    </submittedName>
</protein>
<dbReference type="Gene3D" id="3.30.2090.10">
    <property type="entry name" value="Multidrug efflux transporter AcrB TolC docking domain, DN and DC subdomains"/>
    <property type="match status" value="2"/>
</dbReference>
<evidence type="ECO:0000313" key="2">
    <source>
        <dbReference type="EMBL" id="MBB5729070.1"/>
    </source>
</evidence>
<dbReference type="Gene3D" id="3.30.70.1320">
    <property type="entry name" value="Multidrug efflux transporter AcrB pore domain like"/>
    <property type="match status" value="1"/>
</dbReference>
<accession>A0A7W9BS85</accession>
<keyword evidence="1" id="KW-1133">Transmembrane helix</keyword>
<dbReference type="GO" id="GO:0005886">
    <property type="term" value="C:plasma membrane"/>
    <property type="evidence" value="ECO:0007669"/>
    <property type="project" value="TreeGrafter"/>
</dbReference>
<dbReference type="SUPFAM" id="SSF82714">
    <property type="entry name" value="Multidrug efflux transporter AcrB TolC docking domain, DN and DC subdomains"/>
    <property type="match status" value="2"/>
</dbReference>
<evidence type="ECO:0000256" key="1">
    <source>
        <dbReference type="SAM" id="Phobius"/>
    </source>
</evidence>
<dbReference type="SUPFAM" id="SSF82866">
    <property type="entry name" value="Multidrug efflux transporter AcrB transmembrane domain"/>
    <property type="match status" value="2"/>
</dbReference>
<dbReference type="InterPro" id="IPR027463">
    <property type="entry name" value="AcrB_DN_DC_subdom"/>
</dbReference>
<feature type="transmembrane region" description="Helical" evidence="1">
    <location>
        <begin position="856"/>
        <end position="875"/>
    </location>
</feature>
<feature type="transmembrane region" description="Helical" evidence="1">
    <location>
        <begin position="523"/>
        <end position="541"/>
    </location>
</feature>
<dbReference type="GO" id="GO:0042910">
    <property type="term" value="F:xenobiotic transmembrane transporter activity"/>
    <property type="evidence" value="ECO:0007669"/>
    <property type="project" value="TreeGrafter"/>
</dbReference>
<feature type="transmembrane region" description="Helical" evidence="1">
    <location>
        <begin position="430"/>
        <end position="450"/>
    </location>
</feature>
<feature type="transmembrane region" description="Helical" evidence="1">
    <location>
        <begin position="954"/>
        <end position="975"/>
    </location>
</feature>
<dbReference type="RefSeq" id="WP_229673834.1">
    <property type="nucleotide sequence ID" value="NZ_BMJP01000002.1"/>
</dbReference>
<dbReference type="AlphaFoldDB" id="A0A7W9BS85"/>
<dbReference type="InterPro" id="IPR001036">
    <property type="entry name" value="Acrflvin-R"/>
</dbReference>
<dbReference type="EMBL" id="JACIJR010000003">
    <property type="protein sequence ID" value="MBB5729070.1"/>
    <property type="molecule type" value="Genomic_DNA"/>
</dbReference>
<feature type="transmembrane region" description="Helical" evidence="1">
    <location>
        <begin position="910"/>
        <end position="933"/>
    </location>
</feature>
<organism evidence="2 3">
    <name type="scientific">Sphingomonas prati</name>
    <dbReference type="NCBI Taxonomy" id="1843237"/>
    <lineage>
        <taxon>Bacteria</taxon>
        <taxon>Pseudomonadati</taxon>
        <taxon>Pseudomonadota</taxon>
        <taxon>Alphaproteobacteria</taxon>
        <taxon>Sphingomonadales</taxon>
        <taxon>Sphingomonadaceae</taxon>
        <taxon>Sphingomonas</taxon>
    </lineage>
</organism>
<dbReference type="Gene3D" id="3.30.70.1440">
    <property type="entry name" value="Multidrug efflux transporter AcrB pore domain"/>
    <property type="match status" value="1"/>
</dbReference>